<comment type="caution">
    <text evidence="1">The sequence shown here is derived from an EMBL/GenBank/DDBJ whole genome shotgun (WGS) entry which is preliminary data.</text>
</comment>
<proteinExistence type="predicted"/>
<protein>
    <recommendedName>
        <fullName evidence="3">Tetratricopeptide repeat-containing protein</fullName>
    </recommendedName>
</protein>
<dbReference type="SUPFAM" id="SSF48452">
    <property type="entry name" value="TPR-like"/>
    <property type="match status" value="2"/>
</dbReference>
<accession>A0A8J6M4A0</accession>
<sequence length="306" mass="35519">MKKRWLLGLAMVCQYTFAQSQNINEQQHFEQCQQEPVTCLNWIEQQLPSSVTGSLKWYSLKLLQLDALVDLQKFEQVKVQLTPLLSDPDVPPVMLASVYTYHAKLLAFDKQTEQASLYLNKAIDLLMSINSVSFNLMRFVKIANLLIYLKQHDQAMELLLKLENDFSTSPDHHFKLEVFSNITIVYQRRGQRQQQLKYAKRALDEARLYDNKHFICVSQYNVARAHQQLNQLRKAEGYFLQALTQARESKFEMGEFLALLRLAQVNIDEQDIQSAKFYFAQAESETIPPMYQSLYDSVASSIKAKS</sequence>
<evidence type="ECO:0008006" key="3">
    <source>
        <dbReference type="Google" id="ProtNLM"/>
    </source>
</evidence>
<keyword evidence="2" id="KW-1185">Reference proteome</keyword>
<dbReference type="RefSeq" id="WP_186508404.1">
    <property type="nucleotide sequence ID" value="NZ_JACNEP010000025.1"/>
</dbReference>
<name>A0A8J6M4A0_9ALTE</name>
<gene>
    <name evidence="1" type="ORF">H8B19_17955</name>
</gene>
<dbReference type="InterPro" id="IPR011990">
    <property type="entry name" value="TPR-like_helical_dom_sf"/>
</dbReference>
<dbReference type="Proteomes" id="UP000601768">
    <property type="component" value="Unassembled WGS sequence"/>
</dbReference>
<dbReference type="AlphaFoldDB" id="A0A8J6M4A0"/>
<evidence type="ECO:0000313" key="2">
    <source>
        <dbReference type="Proteomes" id="UP000601768"/>
    </source>
</evidence>
<reference evidence="1" key="1">
    <citation type="journal article" date="2018" name="Int. J. Syst. Evol. Microbiol.">
        <title>Neptunicella marina gen. nov., sp. nov., isolated from surface seawater.</title>
        <authorList>
            <person name="Liu X."/>
            <person name="Lai Q."/>
            <person name="Du Y."/>
            <person name="Zhang X."/>
            <person name="Liu Z."/>
            <person name="Sun F."/>
            <person name="Shao Z."/>
        </authorList>
    </citation>
    <scope>NUCLEOTIDE SEQUENCE</scope>
    <source>
        <strain evidence="1">S27-2</strain>
    </source>
</reference>
<evidence type="ECO:0000313" key="1">
    <source>
        <dbReference type="EMBL" id="MBC3767767.1"/>
    </source>
</evidence>
<dbReference type="Gene3D" id="1.25.40.10">
    <property type="entry name" value="Tetratricopeptide repeat domain"/>
    <property type="match status" value="1"/>
</dbReference>
<dbReference type="EMBL" id="JACNEP010000025">
    <property type="protein sequence ID" value="MBC3767767.1"/>
    <property type="molecule type" value="Genomic_DNA"/>
</dbReference>
<reference evidence="1" key="2">
    <citation type="submission" date="2020-08" db="EMBL/GenBank/DDBJ databases">
        <authorList>
            <person name="Lai Q."/>
        </authorList>
    </citation>
    <scope>NUCLEOTIDE SEQUENCE</scope>
    <source>
        <strain evidence="1">S27-2</strain>
    </source>
</reference>
<organism evidence="1 2">
    <name type="scientific">Neptunicella marina</name>
    <dbReference type="NCBI Taxonomy" id="2125989"/>
    <lineage>
        <taxon>Bacteria</taxon>
        <taxon>Pseudomonadati</taxon>
        <taxon>Pseudomonadota</taxon>
        <taxon>Gammaproteobacteria</taxon>
        <taxon>Alteromonadales</taxon>
        <taxon>Alteromonadaceae</taxon>
        <taxon>Neptunicella</taxon>
    </lineage>
</organism>